<dbReference type="Gene3D" id="3.40.50.300">
    <property type="entry name" value="P-loop containing nucleotide triphosphate hydrolases"/>
    <property type="match status" value="2"/>
</dbReference>
<sequence>MEAPPVLPSLDNELRKYLLCPENLPIHQYERNQKFWSRDPNPKELLYFEGSPLTTTLQVQRDRNTGQVIGFREISLQSAGATAKNSMSLNRAPAPPSEATRGSASFMPFWPGSFPLPKFEDKEDTVPESETLLTVPPGFDRGLTFGKDGVTLSNEDGKIEKEIKNESPNVINLMEIVQKEQDLLGVFESEYVLSAKETKNNEVTLPEEEEILPKDAPVLNISSTASKNLANTSEWAVLLDTTKPVTNFKEKIPEMAMEFPFELDIFQKLAILQLEQHNHVFVAAHTSAGKTVVAEYAIALSQRHMTKTIYTSPIKALSNQKYRDFKEKFQDVGLITGDFQINQKASCLIMTTEILRSMLYCGSDITRDLEYVIFDEVHYINDRERGHVWEQVLIMLPAQVCVVLLSATVPNTMEFADWLGNTHQRKVYVITTYQRPIPLQHYLYTGKGGSTRDNRFMILNAETWIQNGYAKAKESIKPDSQMNMYQKMTPAQDKTLWSGLVSHLKKNNLLPVVAFTFSRQKCDNNATNLTNLDLTTQKEKAHITLSFNRWIRCLKEPDQNIPQIMKMKDILARGIGVHHSGILPIIKEIVEMLFQEGYIKLLFATETFAMGVNMPARTVVFDSVRKHDGKEMRDLESAEYIQMAGRAGRRGLDKEGTVIILCKQGAPNEYNLKKMMLGKPSSLVSQFRLTYGMVLSLLRVESLSVEAMMSRSFLEIDHQKGMNDIRKKLESLEEEMRDLSRQQISTYLIPLVKYYETASAYLNARKNIMDSVLSHPKVQKTLTPGRLLIITHKHHKNKLALLLNPVRGKQVTYKVLVLNDNSIEKMTDTKDDLWYYMLALTEEKLYSPMAAPGHEILIITGEDIFEISGKSIKVNTELVIKDVEKRQIERFKYDPPGQTCTEAVQELHKLTMLVNNDTNKLEFLHYIIDLKVNDQELYIFLQKMYDLKDKLIDHLPSTKIPNFEQQFSTVFTRKFLEEKKKDLEFQLSNASLCLYPDYENRIELLRRLNYVDTQNRIQLKGYVACEIGMNELLITELILRNILSKLRAPEVAALLSVLVFRVRVQNETFDDEGLTPDLKKAIKEIKEVHKEIETEELRLGIQTDEYQQELNFGLVHVVYEWATNQPFADIMKLTDIQEGIIVRCIQQLNETIMDVKDAARIVGDPELKNKMEEASTAIKRDIVFAASLYTLGDTM</sequence>
<evidence type="ECO:0000256" key="1">
    <source>
        <dbReference type="ARBA" id="ARBA00004496"/>
    </source>
</evidence>
<evidence type="ECO:0000313" key="13">
    <source>
        <dbReference type="EMBL" id="CAH1099520.1"/>
    </source>
</evidence>
<evidence type="ECO:0000256" key="3">
    <source>
        <dbReference type="ARBA" id="ARBA00022741"/>
    </source>
</evidence>
<dbReference type="PROSITE" id="PS51194">
    <property type="entry name" value="HELICASE_CTER"/>
    <property type="match status" value="1"/>
</dbReference>
<dbReference type="PIRSF" id="PIRSF005198">
    <property type="entry name" value="Antiviral_helicase_SKI2"/>
    <property type="match status" value="1"/>
</dbReference>
<dbReference type="SUPFAM" id="SSF52540">
    <property type="entry name" value="P-loop containing nucleoside triphosphate hydrolases"/>
    <property type="match status" value="1"/>
</dbReference>
<dbReference type="InterPro" id="IPR027417">
    <property type="entry name" value="P-loop_NTPase"/>
</dbReference>
<dbReference type="GO" id="GO:0016787">
    <property type="term" value="F:hydrolase activity"/>
    <property type="evidence" value="ECO:0007669"/>
    <property type="project" value="UniProtKB-KW"/>
</dbReference>
<reference evidence="13" key="1">
    <citation type="submission" date="2022-01" db="EMBL/GenBank/DDBJ databases">
        <authorList>
            <person name="King R."/>
        </authorList>
    </citation>
    <scope>NUCLEOTIDE SEQUENCE</scope>
</reference>
<evidence type="ECO:0000256" key="2">
    <source>
        <dbReference type="ARBA" id="ARBA00022490"/>
    </source>
</evidence>
<dbReference type="SMART" id="SM00490">
    <property type="entry name" value="HELICc"/>
    <property type="match status" value="1"/>
</dbReference>
<evidence type="ECO:0000256" key="4">
    <source>
        <dbReference type="ARBA" id="ARBA00022801"/>
    </source>
</evidence>
<dbReference type="Gene3D" id="1.10.3380.30">
    <property type="match status" value="2"/>
</dbReference>
<feature type="region of interest" description="Disordered" evidence="10">
    <location>
        <begin position="82"/>
        <end position="102"/>
    </location>
</feature>
<dbReference type="GO" id="GO:0003723">
    <property type="term" value="F:RNA binding"/>
    <property type="evidence" value="ECO:0007669"/>
    <property type="project" value="UniProtKB-KW"/>
</dbReference>
<dbReference type="InterPro" id="IPR001650">
    <property type="entry name" value="Helicase_C-like"/>
</dbReference>
<keyword evidence="2" id="KW-0963">Cytoplasm</keyword>
<dbReference type="Pfam" id="PF00270">
    <property type="entry name" value="DEAD"/>
    <property type="match status" value="1"/>
</dbReference>
<dbReference type="FunFam" id="3.40.50.300:FF:000354">
    <property type="entry name" value="ATP-dependent RNA helicase SKI2"/>
    <property type="match status" value="1"/>
</dbReference>
<keyword evidence="7" id="KW-0694">RNA-binding</keyword>
<dbReference type="SMART" id="SM01142">
    <property type="entry name" value="DSHCT"/>
    <property type="match status" value="1"/>
</dbReference>
<dbReference type="GO" id="GO:0070478">
    <property type="term" value="P:nuclear-transcribed mRNA catabolic process, 3'-5' exonucleolytic nonsense-mediated decay"/>
    <property type="evidence" value="ECO:0007669"/>
    <property type="project" value="TreeGrafter"/>
</dbReference>
<keyword evidence="3" id="KW-0547">Nucleotide-binding</keyword>
<protein>
    <recommendedName>
        <fullName evidence="15">Helicase SKI2W</fullName>
    </recommendedName>
</protein>
<evidence type="ECO:0000256" key="5">
    <source>
        <dbReference type="ARBA" id="ARBA00022806"/>
    </source>
</evidence>
<dbReference type="InterPro" id="IPR016438">
    <property type="entry name" value="SKI2-like"/>
</dbReference>
<dbReference type="GO" id="GO:0003724">
    <property type="term" value="F:RNA helicase activity"/>
    <property type="evidence" value="ECO:0007669"/>
    <property type="project" value="UniProtKB-EC"/>
</dbReference>
<evidence type="ECO:0000259" key="11">
    <source>
        <dbReference type="PROSITE" id="PS51192"/>
    </source>
</evidence>
<feature type="domain" description="Helicase C-terminal" evidence="12">
    <location>
        <begin position="528"/>
        <end position="701"/>
    </location>
</feature>
<keyword evidence="4" id="KW-0378">Hydrolase</keyword>
<comment type="catalytic activity">
    <reaction evidence="8">
        <text>ATP + H2O = ADP + phosphate + H(+)</text>
        <dbReference type="Rhea" id="RHEA:13065"/>
        <dbReference type="ChEBI" id="CHEBI:15377"/>
        <dbReference type="ChEBI" id="CHEBI:15378"/>
        <dbReference type="ChEBI" id="CHEBI:30616"/>
        <dbReference type="ChEBI" id="CHEBI:43474"/>
        <dbReference type="ChEBI" id="CHEBI:456216"/>
        <dbReference type="EC" id="3.6.4.13"/>
    </reaction>
</comment>
<proteinExistence type="predicted"/>
<evidence type="ECO:0000256" key="9">
    <source>
        <dbReference type="SAM" id="Coils"/>
    </source>
</evidence>
<name>A0A9P0CGK8_9CUCU</name>
<gene>
    <name evidence="13" type="ORF">PSYICH_LOCUS1360</name>
</gene>
<dbReference type="PANTHER" id="PTHR12131">
    <property type="entry name" value="ATP-DEPENDENT RNA AND DNA HELICASE"/>
    <property type="match status" value="1"/>
</dbReference>
<dbReference type="Pfam" id="PF17911">
    <property type="entry name" value="Ski2_N"/>
    <property type="match status" value="1"/>
</dbReference>
<dbReference type="Pfam" id="PF08148">
    <property type="entry name" value="DSHCT"/>
    <property type="match status" value="1"/>
</dbReference>
<evidence type="ECO:0000256" key="7">
    <source>
        <dbReference type="ARBA" id="ARBA00022884"/>
    </source>
</evidence>
<feature type="coiled-coil region" evidence="9">
    <location>
        <begin position="715"/>
        <end position="742"/>
    </location>
</feature>
<dbReference type="GO" id="GO:0005524">
    <property type="term" value="F:ATP binding"/>
    <property type="evidence" value="ECO:0007669"/>
    <property type="project" value="UniProtKB-KW"/>
</dbReference>
<dbReference type="GO" id="GO:0055087">
    <property type="term" value="C:Ski complex"/>
    <property type="evidence" value="ECO:0007669"/>
    <property type="project" value="TreeGrafter"/>
</dbReference>
<dbReference type="FunFam" id="1.10.3380.30:FF:000001">
    <property type="entry name" value="Ski2 ATP-dependent RNA helicase"/>
    <property type="match status" value="1"/>
</dbReference>
<evidence type="ECO:0000256" key="6">
    <source>
        <dbReference type="ARBA" id="ARBA00022840"/>
    </source>
</evidence>
<evidence type="ECO:0008006" key="15">
    <source>
        <dbReference type="Google" id="ProtNLM"/>
    </source>
</evidence>
<feature type="domain" description="Helicase ATP-binding" evidence="11">
    <location>
        <begin position="271"/>
        <end position="427"/>
    </location>
</feature>
<comment type="subcellular location">
    <subcellularLocation>
        <location evidence="1">Cytoplasm</location>
    </subcellularLocation>
</comment>
<dbReference type="InterPro" id="IPR050699">
    <property type="entry name" value="RNA-DNA_Helicase"/>
</dbReference>
<dbReference type="EMBL" id="OV651813">
    <property type="protein sequence ID" value="CAH1099520.1"/>
    <property type="molecule type" value="Genomic_DNA"/>
</dbReference>
<dbReference type="PROSITE" id="PS51192">
    <property type="entry name" value="HELICASE_ATP_BIND_1"/>
    <property type="match status" value="1"/>
</dbReference>
<dbReference type="PANTHER" id="PTHR12131:SF1">
    <property type="entry name" value="ATP-DEPENDENT RNA HELICASE SUPV3L1, MITOCHONDRIAL-RELATED"/>
    <property type="match status" value="1"/>
</dbReference>
<accession>A0A9P0CGK8</accession>
<evidence type="ECO:0000256" key="8">
    <source>
        <dbReference type="ARBA" id="ARBA00047984"/>
    </source>
</evidence>
<dbReference type="Pfam" id="PF00271">
    <property type="entry name" value="Helicase_C"/>
    <property type="match status" value="1"/>
</dbReference>
<dbReference type="InterPro" id="IPR012961">
    <property type="entry name" value="Ski2/MTR4_C"/>
</dbReference>
<keyword evidence="6" id="KW-0067">ATP-binding</keyword>
<dbReference type="CDD" id="cd06093">
    <property type="entry name" value="PX_domain"/>
    <property type="match status" value="1"/>
</dbReference>
<dbReference type="Pfam" id="PF13234">
    <property type="entry name" value="MTR4_beta-barrel"/>
    <property type="match status" value="1"/>
</dbReference>
<dbReference type="InterPro" id="IPR040801">
    <property type="entry name" value="Ski2_N"/>
</dbReference>
<dbReference type="CDD" id="cd18795">
    <property type="entry name" value="SF2_C_Ski2"/>
    <property type="match status" value="1"/>
</dbReference>
<dbReference type="InterPro" id="IPR014001">
    <property type="entry name" value="Helicase_ATP-bd"/>
</dbReference>
<dbReference type="AlphaFoldDB" id="A0A9P0CGK8"/>
<evidence type="ECO:0000256" key="10">
    <source>
        <dbReference type="SAM" id="MobiDB-lite"/>
    </source>
</evidence>
<dbReference type="InterPro" id="IPR011545">
    <property type="entry name" value="DEAD/DEAH_box_helicase_dom"/>
</dbReference>
<keyword evidence="5" id="KW-0347">Helicase</keyword>
<dbReference type="OrthoDB" id="64767at2759"/>
<organism evidence="13 14">
    <name type="scientific">Psylliodes chrysocephalus</name>
    <dbReference type="NCBI Taxonomy" id="3402493"/>
    <lineage>
        <taxon>Eukaryota</taxon>
        <taxon>Metazoa</taxon>
        <taxon>Ecdysozoa</taxon>
        <taxon>Arthropoda</taxon>
        <taxon>Hexapoda</taxon>
        <taxon>Insecta</taxon>
        <taxon>Pterygota</taxon>
        <taxon>Neoptera</taxon>
        <taxon>Endopterygota</taxon>
        <taxon>Coleoptera</taxon>
        <taxon>Polyphaga</taxon>
        <taxon>Cucujiformia</taxon>
        <taxon>Chrysomeloidea</taxon>
        <taxon>Chrysomelidae</taxon>
        <taxon>Galerucinae</taxon>
        <taxon>Alticini</taxon>
        <taxon>Psylliodes</taxon>
    </lineage>
</organism>
<keyword evidence="14" id="KW-1185">Reference proteome</keyword>
<evidence type="ECO:0000313" key="14">
    <source>
        <dbReference type="Proteomes" id="UP001153636"/>
    </source>
</evidence>
<evidence type="ECO:0000259" key="12">
    <source>
        <dbReference type="PROSITE" id="PS51194"/>
    </source>
</evidence>
<dbReference type="SMART" id="SM00487">
    <property type="entry name" value="DEXDc"/>
    <property type="match status" value="1"/>
</dbReference>
<dbReference type="Proteomes" id="UP001153636">
    <property type="component" value="Chromosome 1"/>
</dbReference>
<dbReference type="FunFam" id="3.40.50.300:FF:000447">
    <property type="entry name" value="helicase SKI2W isoform X2"/>
    <property type="match status" value="1"/>
</dbReference>
<dbReference type="InterPro" id="IPR025696">
    <property type="entry name" value="Beta-barrel_MTR4"/>
</dbReference>
<keyword evidence="9" id="KW-0175">Coiled coil</keyword>